<name>E6U850_ETHHY</name>
<dbReference type="Proteomes" id="UP000001551">
    <property type="component" value="Chromosome"/>
</dbReference>
<comment type="pathway">
    <text evidence="1">Cell wall biogenesis; cell wall polysaccharide biosynthesis.</text>
</comment>
<evidence type="ECO:0000259" key="5">
    <source>
        <dbReference type="Pfam" id="PF00535"/>
    </source>
</evidence>
<dbReference type="Gene3D" id="3.40.50.2000">
    <property type="entry name" value="Glycogen Phosphorylase B"/>
    <property type="match status" value="2"/>
</dbReference>
<protein>
    <submittedName>
        <fullName evidence="7">Glycosyl transferase family 2</fullName>
    </submittedName>
</protein>
<sequence length="747" mass="82874">MTVDIIVPVYNAFEYLRACVESIRRNAGEQPFRLVLVDDCSTDARIAPFLRALADAGAVVLRNEANCGFVHSVNRGMQASENDVVLLNSDTEVTPHWLERLTACACRDPRTATATPFTNAGTICSVPQFLRDNALPEGFAADRYAALIERVSLREYPQIPTAVGFCMYIRRAVIKQVGLFDEEAFGKGYGEENDFCYRALKAGYHHVLCDDVFVYHKGSASFGDAQKQAQVQKNLEILAERHPHEKHQTDLFCRVHPLRRLWENIDVFRAFDNGRRNILYILHMPVPYRQGDSQMGGTQKHVLELCRALDRRYNVFVLWPEKEDGICFIGSNGTEWKELFFPLKAVTSLSYEDKIRQVLSEILKAFSIDLVHVHHILHLTPAVFEVARRAGVPCVFTAHDYYMLCPQVNLLKNGVYCGADASQCANCPACAGIDIAAWRAKMGQALAQAQAVVAPDDSVAALFGQVFPDLSVEVHEHGMAVQEQAETVSAGASGKFPVAFVGNIARHKGSARIADVIERGGADIDWHVFGNIEDKTFRPRNSSLHLHGPYQGAEIVGLLRRHGIRLACFLPTWPETYSYVLTECWLAGVPVLGYDLGAVGGRIRKTGCGWLLPPDAGTEEIVRRIRAIRDDAAGYAKRMEALAAFRPVTTEQMAAGYVGLYERLFGAPHVGQGYDRALIVAAVEAAAKGTETMGMAYGAQLDGLRQKLRRVLPRPLADALLRGQYPFKKQIKRAAVWAGGLYRRLRG</sequence>
<accession>E6U850</accession>
<keyword evidence="8" id="KW-1185">Reference proteome</keyword>
<dbReference type="SUPFAM" id="SSF53448">
    <property type="entry name" value="Nucleotide-diphospho-sugar transferases"/>
    <property type="match status" value="1"/>
</dbReference>
<dbReference type="InterPro" id="IPR001173">
    <property type="entry name" value="Glyco_trans_2-like"/>
</dbReference>
<evidence type="ECO:0000256" key="3">
    <source>
        <dbReference type="ARBA" id="ARBA00022676"/>
    </source>
</evidence>
<dbReference type="Pfam" id="PF00535">
    <property type="entry name" value="Glycos_transf_2"/>
    <property type="match status" value="1"/>
</dbReference>
<evidence type="ECO:0000313" key="8">
    <source>
        <dbReference type="Proteomes" id="UP000001551"/>
    </source>
</evidence>
<evidence type="ECO:0000259" key="6">
    <source>
        <dbReference type="Pfam" id="PF13439"/>
    </source>
</evidence>
<proteinExistence type="inferred from homology"/>
<feature type="domain" description="Glycosyltransferase subfamily 4-like N-terminal" evidence="6">
    <location>
        <begin position="295"/>
        <end position="462"/>
    </location>
</feature>
<dbReference type="PANTHER" id="PTHR43179">
    <property type="entry name" value="RHAMNOSYLTRANSFERASE WBBL"/>
    <property type="match status" value="1"/>
</dbReference>
<evidence type="ECO:0000313" key="7">
    <source>
        <dbReference type="EMBL" id="ADU27069.1"/>
    </source>
</evidence>
<dbReference type="Gene3D" id="3.90.550.10">
    <property type="entry name" value="Spore Coat Polysaccharide Biosynthesis Protein SpsA, Chain A"/>
    <property type="match status" value="1"/>
</dbReference>
<dbReference type="EMBL" id="CP002400">
    <property type="protein sequence ID" value="ADU27069.1"/>
    <property type="molecule type" value="Genomic_DNA"/>
</dbReference>
<gene>
    <name evidence="7" type="ordered locus">Ethha_1533</name>
</gene>
<dbReference type="InterPro" id="IPR029044">
    <property type="entry name" value="Nucleotide-diphossugar_trans"/>
</dbReference>
<feature type="domain" description="Glycosyltransferase 2-like" evidence="5">
    <location>
        <begin position="5"/>
        <end position="177"/>
    </location>
</feature>
<dbReference type="AlphaFoldDB" id="E6U850"/>
<reference evidence="7 8" key="1">
    <citation type="submission" date="2010-12" db="EMBL/GenBank/DDBJ databases">
        <title>Complete sequence of Ethanoligenens harbinense YUAN-3.</title>
        <authorList>
            <person name="Lucas S."/>
            <person name="Copeland A."/>
            <person name="Lapidus A."/>
            <person name="Cheng J.-F."/>
            <person name="Bruce D."/>
            <person name="Goodwin L."/>
            <person name="Pitluck S."/>
            <person name="Chertkov O."/>
            <person name="Misra M."/>
            <person name="Detter J.C."/>
            <person name="Han C."/>
            <person name="Tapia R."/>
            <person name="Land M."/>
            <person name="Hauser L."/>
            <person name="Jeffries C."/>
            <person name="Kyrpides N."/>
            <person name="Ivanova N."/>
            <person name="Mikhailova N."/>
            <person name="Wang A."/>
            <person name="Mouttaki H."/>
            <person name="He Z."/>
            <person name="Zhou J."/>
            <person name="Hemme C.L."/>
            <person name="Woyke T."/>
        </authorList>
    </citation>
    <scope>NUCLEOTIDE SEQUENCE [LARGE SCALE GENOMIC DNA]</scope>
    <source>
        <strain evidence="8">DSM 18485 / JCM 12961 / CGMCC 1.5033 / YUAN-3</strain>
    </source>
</reference>
<dbReference type="KEGG" id="eha:Ethha_1533"/>
<dbReference type="eggNOG" id="COG0438">
    <property type="taxonomic scope" value="Bacteria"/>
</dbReference>
<evidence type="ECO:0000256" key="2">
    <source>
        <dbReference type="ARBA" id="ARBA00006739"/>
    </source>
</evidence>
<evidence type="ECO:0000256" key="1">
    <source>
        <dbReference type="ARBA" id="ARBA00004776"/>
    </source>
</evidence>
<dbReference type="HOGENOM" id="CLU_023390_0_0_9"/>
<keyword evidence="3" id="KW-0328">Glycosyltransferase</keyword>
<dbReference type="STRING" id="663278.Ethha_1533"/>
<dbReference type="SUPFAM" id="SSF53756">
    <property type="entry name" value="UDP-Glycosyltransferase/glycogen phosphorylase"/>
    <property type="match status" value="1"/>
</dbReference>
<dbReference type="eggNOG" id="COG1216">
    <property type="taxonomic scope" value="Bacteria"/>
</dbReference>
<dbReference type="Pfam" id="PF13439">
    <property type="entry name" value="Glyco_transf_4"/>
    <property type="match status" value="1"/>
</dbReference>
<organism evidence="7 8">
    <name type="scientific">Ethanoligenens harbinense (strain DSM 18485 / JCM 12961 / CGMCC 1.5033 / YUAN-3)</name>
    <dbReference type="NCBI Taxonomy" id="663278"/>
    <lineage>
        <taxon>Bacteria</taxon>
        <taxon>Bacillati</taxon>
        <taxon>Bacillota</taxon>
        <taxon>Clostridia</taxon>
        <taxon>Eubacteriales</taxon>
        <taxon>Oscillospiraceae</taxon>
        <taxon>Ethanoligenens</taxon>
    </lineage>
</organism>
<keyword evidence="4 7" id="KW-0808">Transferase</keyword>
<dbReference type="InterPro" id="IPR028098">
    <property type="entry name" value="Glyco_trans_4-like_N"/>
</dbReference>
<evidence type="ECO:0000256" key="4">
    <source>
        <dbReference type="ARBA" id="ARBA00022679"/>
    </source>
</evidence>
<dbReference type="PANTHER" id="PTHR43179:SF12">
    <property type="entry name" value="GALACTOFURANOSYLTRANSFERASE GLFT2"/>
    <property type="match status" value="1"/>
</dbReference>
<dbReference type="GO" id="GO:0016757">
    <property type="term" value="F:glycosyltransferase activity"/>
    <property type="evidence" value="ECO:0007669"/>
    <property type="project" value="UniProtKB-KW"/>
</dbReference>
<comment type="similarity">
    <text evidence="2">Belongs to the glycosyltransferase 2 family.</text>
</comment>